<protein>
    <submittedName>
        <fullName evidence="8">Diuretic hormone 1 isoform X2</fullName>
    </submittedName>
</protein>
<accession>A0A9J7EE96</accession>
<feature type="domain" description="Corticotropin-releasing factor" evidence="6">
    <location>
        <begin position="82"/>
        <end position="122"/>
    </location>
</feature>
<keyword evidence="4" id="KW-0812">Transmembrane</keyword>
<feature type="transmembrane region" description="Helical" evidence="4">
    <location>
        <begin position="44"/>
        <end position="66"/>
    </location>
</feature>
<feature type="signal peptide" evidence="5">
    <location>
        <begin position="1"/>
        <end position="20"/>
    </location>
</feature>
<feature type="chain" id="PRO_5039893360" evidence="5">
    <location>
        <begin position="21"/>
        <end position="139"/>
    </location>
</feature>
<dbReference type="Pfam" id="PF00473">
    <property type="entry name" value="CRF"/>
    <property type="match status" value="1"/>
</dbReference>
<reference evidence="8" key="1">
    <citation type="submission" date="2025-08" db="UniProtKB">
        <authorList>
            <consortium name="RefSeq"/>
        </authorList>
    </citation>
    <scope>IDENTIFICATION</scope>
    <source>
        <strain evidence="8">Ishihara</strain>
        <tissue evidence="8">Whole body</tissue>
    </source>
</reference>
<comment type="subcellular location">
    <subcellularLocation>
        <location evidence="1">Secreted</location>
    </subcellularLocation>
</comment>
<name>A0A9J7EE96_SPOLT</name>
<evidence type="ECO:0000313" key="7">
    <source>
        <dbReference type="Proteomes" id="UP000301870"/>
    </source>
</evidence>
<dbReference type="CTD" id="41170"/>
<dbReference type="InterPro" id="IPR000187">
    <property type="entry name" value="CRF"/>
</dbReference>
<dbReference type="PROSITE" id="PS00511">
    <property type="entry name" value="CRF"/>
    <property type="match status" value="1"/>
</dbReference>
<evidence type="ECO:0000256" key="2">
    <source>
        <dbReference type="ARBA" id="ARBA00022525"/>
    </source>
</evidence>
<evidence type="ECO:0000256" key="3">
    <source>
        <dbReference type="ARBA" id="ARBA00022702"/>
    </source>
</evidence>
<keyword evidence="2" id="KW-0964">Secreted</keyword>
<proteinExistence type="predicted"/>
<sequence length="139" mass="15255">MMWWALWCAVVVAGGAGVAAAPAPDSLTPLDLVQMDSSAPDDESLYAMSPMAARYSAGAPWLYLLADMPRDSQTGSGRVKRRMPSLSIDMPMSVLRQKLSQEKERKAQLIRAAANRNFLNDIGKRGFQWSPAAQSLSYY</sequence>
<dbReference type="AlphaFoldDB" id="A0A9J7EE96"/>
<keyword evidence="7" id="KW-1185">Reference proteome</keyword>
<dbReference type="GO" id="GO:0005179">
    <property type="term" value="F:hormone activity"/>
    <property type="evidence" value="ECO:0007669"/>
    <property type="project" value="UniProtKB-KW"/>
</dbReference>
<dbReference type="RefSeq" id="XP_022829225.1">
    <property type="nucleotide sequence ID" value="XM_022973457.1"/>
</dbReference>
<dbReference type="GO" id="GO:0005576">
    <property type="term" value="C:extracellular region"/>
    <property type="evidence" value="ECO:0007669"/>
    <property type="project" value="UniProtKB-SubCell"/>
</dbReference>
<evidence type="ECO:0000313" key="8">
    <source>
        <dbReference type="RefSeq" id="XP_022829225.1"/>
    </source>
</evidence>
<keyword evidence="4" id="KW-0472">Membrane</keyword>
<evidence type="ECO:0000256" key="4">
    <source>
        <dbReference type="SAM" id="Phobius"/>
    </source>
</evidence>
<dbReference type="InterPro" id="IPR018446">
    <property type="entry name" value="Corticotropin-releasing_fac_CS"/>
</dbReference>
<evidence type="ECO:0000256" key="5">
    <source>
        <dbReference type="SAM" id="SignalP"/>
    </source>
</evidence>
<keyword evidence="4" id="KW-1133">Transmembrane helix</keyword>
<keyword evidence="5" id="KW-0732">Signal</keyword>
<gene>
    <name evidence="8" type="primary">LOC111358340</name>
</gene>
<dbReference type="Proteomes" id="UP000301870">
    <property type="component" value="Chromosome 2"/>
</dbReference>
<evidence type="ECO:0000256" key="1">
    <source>
        <dbReference type="ARBA" id="ARBA00004613"/>
    </source>
</evidence>
<evidence type="ECO:0000259" key="6">
    <source>
        <dbReference type="SMART" id="SM00039"/>
    </source>
</evidence>
<organism evidence="7 8">
    <name type="scientific">Spodoptera litura</name>
    <name type="common">Asian cotton leafworm</name>
    <dbReference type="NCBI Taxonomy" id="69820"/>
    <lineage>
        <taxon>Eukaryota</taxon>
        <taxon>Metazoa</taxon>
        <taxon>Ecdysozoa</taxon>
        <taxon>Arthropoda</taxon>
        <taxon>Hexapoda</taxon>
        <taxon>Insecta</taxon>
        <taxon>Pterygota</taxon>
        <taxon>Neoptera</taxon>
        <taxon>Endopterygota</taxon>
        <taxon>Lepidoptera</taxon>
        <taxon>Glossata</taxon>
        <taxon>Ditrysia</taxon>
        <taxon>Noctuoidea</taxon>
        <taxon>Noctuidae</taxon>
        <taxon>Amphipyrinae</taxon>
        <taxon>Spodoptera</taxon>
    </lineage>
</organism>
<keyword evidence="3" id="KW-0372">Hormone</keyword>
<dbReference type="SMART" id="SM00039">
    <property type="entry name" value="CRF"/>
    <property type="match status" value="1"/>
</dbReference>
<dbReference type="GeneID" id="111358340"/>